<accession>A0A2M8R7A4</accession>
<reference evidence="4 5" key="1">
    <citation type="submission" date="2017-11" db="EMBL/GenBank/DDBJ databases">
        <title>Bradyrhizobium forestalis sp. nov., an efficient nitrogen-fixing bacterium isolated from nodules of forest legume species in the Amazon.</title>
        <authorList>
            <person name="Costa E.M."/>
            <person name="Guimaraes A."/>
            <person name="Carvalho T.S."/>
            <person name="Rodrigues T.L."/>
            <person name="Ribeiro P.R.A."/>
            <person name="Lebbe L."/>
            <person name="Willems A."/>
            <person name="Moreira F.M.S."/>
        </authorList>
    </citation>
    <scope>NUCLEOTIDE SEQUENCE [LARGE SCALE GENOMIC DNA]</scope>
    <source>
        <strain evidence="4 5">INPA54B</strain>
    </source>
</reference>
<dbReference type="Pfam" id="PF00501">
    <property type="entry name" value="AMP-binding"/>
    <property type="match status" value="1"/>
</dbReference>
<dbReference type="GO" id="GO:0047527">
    <property type="term" value="F:2,3-dihydroxybenzoate-serine ligase activity"/>
    <property type="evidence" value="ECO:0007669"/>
    <property type="project" value="TreeGrafter"/>
</dbReference>
<dbReference type="CDD" id="cd12117">
    <property type="entry name" value="A_NRPS_Srf_like"/>
    <property type="match status" value="1"/>
</dbReference>
<dbReference type="PANTHER" id="PTHR45527">
    <property type="entry name" value="NONRIBOSOMAL PEPTIDE SYNTHETASE"/>
    <property type="match status" value="1"/>
</dbReference>
<dbReference type="Gene3D" id="3.40.50.980">
    <property type="match status" value="2"/>
</dbReference>
<keyword evidence="1" id="KW-0596">Phosphopantetheine</keyword>
<keyword evidence="2" id="KW-0597">Phosphoprotein</keyword>
<feature type="domain" description="AMP-dependent synthetase/ligase" evidence="3">
    <location>
        <begin position="270"/>
        <end position="622"/>
    </location>
</feature>
<dbReference type="Proteomes" id="UP000231194">
    <property type="component" value="Unassembled WGS sequence"/>
</dbReference>
<dbReference type="InterPro" id="IPR045851">
    <property type="entry name" value="AMP-bd_C_sf"/>
</dbReference>
<evidence type="ECO:0000313" key="4">
    <source>
        <dbReference type="EMBL" id="PJG53692.1"/>
    </source>
</evidence>
<name>A0A2M8R7A4_9BRAD</name>
<dbReference type="Gene3D" id="3.30.300.30">
    <property type="match status" value="1"/>
</dbReference>
<dbReference type="GO" id="GO:0005829">
    <property type="term" value="C:cytosol"/>
    <property type="evidence" value="ECO:0007669"/>
    <property type="project" value="TreeGrafter"/>
</dbReference>
<dbReference type="SUPFAM" id="SSF56801">
    <property type="entry name" value="Acetyl-CoA synthetase-like"/>
    <property type="match status" value="1"/>
</dbReference>
<dbReference type="FunFam" id="3.40.50.12780:FF:000012">
    <property type="entry name" value="Non-ribosomal peptide synthetase"/>
    <property type="match status" value="1"/>
</dbReference>
<dbReference type="Gene3D" id="2.30.38.10">
    <property type="entry name" value="Luciferase, Domain 3"/>
    <property type="match status" value="1"/>
</dbReference>
<evidence type="ECO:0000313" key="5">
    <source>
        <dbReference type="Proteomes" id="UP000231194"/>
    </source>
</evidence>
<dbReference type="FunFam" id="2.30.38.10:FF:000001">
    <property type="entry name" value="Non-ribosomal peptide synthetase PvdI"/>
    <property type="match status" value="1"/>
</dbReference>
<dbReference type="GO" id="GO:0009366">
    <property type="term" value="C:enterobactin synthetase complex"/>
    <property type="evidence" value="ECO:0007669"/>
    <property type="project" value="TreeGrafter"/>
</dbReference>
<feature type="non-terminal residue" evidence="4">
    <location>
        <position position="719"/>
    </location>
</feature>
<evidence type="ECO:0000256" key="1">
    <source>
        <dbReference type="ARBA" id="ARBA00022450"/>
    </source>
</evidence>
<dbReference type="InterPro" id="IPR010071">
    <property type="entry name" value="AA_adenyl_dom"/>
</dbReference>
<protein>
    <submittedName>
        <fullName evidence="4">Non-ribosomal peptide synthetase</fullName>
    </submittedName>
</protein>
<dbReference type="FunFam" id="3.40.50.980:FF:000001">
    <property type="entry name" value="Non-ribosomal peptide synthetase"/>
    <property type="match status" value="1"/>
</dbReference>
<evidence type="ECO:0000259" key="3">
    <source>
        <dbReference type="Pfam" id="PF00501"/>
    </source>
</evidence>
<dbReference type="Gene3D" id="3.30.559.30">
    <property type="entry name" value="Nonribosomal peptide synthetase, condensation domain"/>
    <property type="match status" value="1"/>
</dbReference>
<dbReference type="PANTHER" id="PTHR45527:SF1">
    <property type="entry name" value="FATTY ACID SYNTHASE"/>
    <property type="match status" value="1"/>
</dbReference>
<sequence>MLAPREGFWRRRLEQFKTSQLSFLSSSVALAAPQWQLSSWRIPGALAELSPSNRTEFLLTAWLIYLARITGELELQLGWTPAPSGSRAGLKALEVLVASVVPMAITIDLDNDFAEARTVVAAEFAQLKEQDSFARDLIARCPTLLGMEALRLRRPWPVGVMLTVSGESAAGDLASSPTSEAALPGEALTFEVCALDGSFRWHFDASRLEPKHIDRMTQHLQNLLCAVKADPRQPVGRIELLSSAERAYLLEELNRTASAYPSDMCIHELFEAQVRRAPDAVAVVHEEERLSYGELNARANRLAHHLIGLGVKPDQPVAICVARNVAMVVGLLAILKAGGAYLPLDPAYPPARLRQVLDDAAPRLLLADAAGRSALGAGALADVSVVDLETAMPAWANLPASDPDPRALGLTSRHLAYVIYTSGSTGAPKGVMVEHRGVVRLVAENDFVEISPQDVFLNASSPTFDATTFEVWGALANGASVVLYPERYLSTATLARIIQDQGITIAWMTARLFDVYVGEGRSTSGLQQLLVGGEEVSATSIRACQKRHPTLRISNGYGPTENTTFSLCYPVPAGFDGQQRVPLGRPIRNSVVYLLDGHGAPVPFGAVGELYVGGAGVARGYLNRPELTAERFIASPFVDGDRLYRTGDLARYLPDGNLEFLGRNDDQVKIRGFRIEPGEIATRVAEHPFVREAVVVVQQDGAGEQRLVAYVVCAHEAQS</sequence>
<comment type="caution">
    <text evidence="4">The sequence shown here is derived from an EMBL/GenBank/DDBJ whole genome shotgun (WGS) entry which is preliminary data.</text>
</comment>
<dbReference type="EMBL" id="PGVG01000015">
    <property type="protein sequence ID" value="PJG53692.1"/>
    <property type="molecule type" value="Genomic_DNA"/>
</dbReference>
<dbReference type="GO" id="GO:0031177">
    <property type="term" value="F:phosphopantetheine binding"/>
    <property type="evidence" value="ECO:0007669"/>
    <property type="project" value="TreeGrafter"/>
</dbReference>
<dbReference type="SUPFAM" id="SSF52777">
    <property type="entry name" value="CoA-dependent acyltransferases"/>
    <property type="match status" value="1"/>
</dbReference>
<proteinExistence type="predicted"/>
<dbReference type="NCBIfam" id="TIGR01733">
    <property type="entry name" value="AA-adenyl-dom"/>
    <property type="match status" value="1"/>
</dbReference>
<gene>
    <name evidence="4" type="ORF">CVM73_19790</name>
</gene>
<dbReference type="PROSITE" id="PS00455">
    <property type="entry name" value="AMP_BINDING"/>
    <property type="match status" value="1"/>
</dbReference>
<dbReference type="AlphaFoldDB" id="A0A2M8R7A4"/>
<evidence type="ECO:0000256" key="2">
    <source>
        <dbReference type="ARBA" id="ARBA00022553"/>
    </source>
</evidence>
<dbReference type="InterPro" id="IPR000873">
    <property type="entry name" value="AMP-dep_synth/lig_dom"/>
</dbReference>
<keyword evidence="5" id="KW-1185">Reference proteome</keyword>
<dbReference type="GO" id="GO:0043041">
    <property type="term" value="P:amino acid activation for nonribosomal peptide biosynthetic process"/>
    <property type="evidence" value="ECO:0007669"/>
    <property type="project" value="TreeGrafter"/>
</dbReference>
<dbReference type="InterPro" id="IPR020845">
    <property type="entry name" value="AMP-binding_CS"/>
</dbReference>
<dbReference type="GO" id="GO:0009239">
    <property type="term" value="P:enterobactin biosynthetic process"/>
    <property type="evidence" value="ECO:0007669"/>
    <property type="project" value="TreeGrafter"/>
</dbReference>
<organism evidence="4 5">
    <name type="scientific">Bradyrhizobium forestalis</name>
    <dbReference type="NCBI Taxonomy" id="1419263"/>
    <lineage>
        <taxon>Bacteria</taxon>
        <taxon>Pseudomonadati</taxon>
        <taxon>Pseudomonadota</taxon>
        <taxon>Alphaproteobacteria</taxon>
        <taxon>Hyphomicrobiales</taxon>
        <taxon>Nitrobacteraceae</taxon>
        <taxon>Bradyrhizobium</taxon>
    </lineage>
</organism>